<dbReference type="SUPFAM" id="SSF103473">
    <property type="entry name" value="MFS general substrate transporter"/>
    <property type="match status" value="1"/>
</dbReference>
<evidence type="ECO:0000256" key="12">
    <source>
        <dbReference type="ARBA" id="ARBA00022833"/>
    </source>
</evidence>
<feature type="transmembrane region" description="Helical" evidence="19">
    <location>
        <begin position="1106"/>
        <end position="1125"/>
    </location>
</feature>
<dbReference type="InterPro" id="IPR012778">
    <property type="entry name" value="Pept_M1_aminopeptidase"/>
</dbReference>
<dbReference type="NCBIfam" id="TIGR02412">
    <property type="entry name" value="pepN_strep_liv"/>
    <property type="match status" value="1"/>
</dbReference>
<evidence type="ECO:0000256" key="13">
    <source>
        <dbReference type="ARBA" id="ARBA00022989"/>
    </source>
</evidence>
<keyword evidence="9 19" id="KW-0812">Transmembrane</keyword>
<evidence type="ECO:0000313" key="21">
    <source>
        <dbReference type="EMBL" id="GMA39085.1"/>
    </source>
</evidence>
<dbReference type="SUPFAM" id="SSF55486">
    <property type="entry name" value="Metalloproteases ('zincins'), catalytic domain"/>
    <property type="match status" value="1"/>
</dbReference>
<evidence type="ECO:0000256" key="5">
    <source>
        <dbReference type="ARBA" id="ARBA00012564"/>
    </source>
</evidence>
<feature type="transmembrane region" description="Helical" evidence="19">
    <location>
        <begin position="1033"/>
        <end position="1049"/>
    </location>
</feature>
<keyword evidence="10" id="KW-0479">Metal-binding</keyword>
<feature type="transmembrane region" description="Helical" evidence="19">
    <location>
        <begin position="779"/>
        <end position="799"/>
    </location>
</feature>
<feature type="transmembrane region" description="Helical" evidence="19">
    <location>
        <begin position="805"/>
        <end position="825"/>
    </location>
</feature>
<evidence type="ECO:0000256" key="9">
    <source>
        <dbReference type="ARBA" id="ARBA00022692"/>
    </source>
</evidence>
<keyword evidence="7" id="KW-0031">Aminopeptidase</keyword>
<comment type="caution">
    <text evidence="21">The sequence shown here is derived from an EMBL/GenBank/DDBJ whole genome shotgun (WGS) entry which is preliminary data.</text>
</comment>
<comment type="similarity">
    <text evidence="4">Belongs to the peptidase M1 family.</text>
</comment>
<dbReference type="CDD" id="cd09602">
    <property type="entry name" value="M1_APN"/>
    <property type="match status" value="1"/>
</dbReference>
<dbReference type="EC" id="3.4.11.2" evidence="5"/>
<feature type="transmembrane region" description="Helical" evidence="19">
    <location>
        <begin position="887"/>
        <end position="906"/>
    </location>
</feature>
<gene>
    <name evidence="21" type="ORF">GCM10025883_11300</name>
</gene>
<feature type="transmembrane region" description="Helical" evidence="19">
    <location>
        <begin position="944"/>
        <end position="967"/>
    </location>
</feature>
<sequence length="1134" mass="123450">MPTHPAAGPDRRGTCHLDVPPTPRLSSYVTAIVAGPYERVEDSVRTGDGRTVPLGLYCRRSMREYLDADEIFDITKRGFAFYEKEFGLAYPFDKYDQIFTPEFNAGAMENVGAVTFRESYIFRSKVTEAVVERRAGTILHELAHMWFGNLVTMRWWDDLWLNESFADWAATTALAEATRWTEAWTTFATSDKSWAYQQDQLSSTHPIAADMRDLEAVNANFDGITYAKGASVLKQLVAYVGRGPFRDGLRAYFARHAYGNTTLPDLLTELEATSGRDLSEWTRLWLQTAGVTTARLILEVDDDDVVTAARVEQSAPEAHPHLRPHRMAIGVYDIDGGTLTRRERVEIDVAGEVTDVEALVGLRRGDLMLLNDDDLAYSKVRLDDVSLRTVLEHPAALDSLPRAIVQTALWDMARDADLSAHDYARFTLEVLGTDLDSTGMRYSLARLATAVRLYSDPARRRELLATTARRLREHALAAAPGSDAQLQLVTAFASYATAPEDLDLIEGWLEGIDVPDGLAVDTEMRWTLVAALAEGDGLRTTSSPRRNAATPPPPVASARRWPGPRDRPPRPRPPPGRRSGRSPCPMPCSTRPRRDSCGAATTRRSSGRTPRATTRCCDRWRRSAPRPSSSRSSRASTRSPWPTPPCWRPRRPGWPTTATRPRRCADSSPNAATRSNAPSPPRRVTPPAGAEDSAVSTQVTPVHPPKSRVAAWAAWDWGSAAFQAVITTFVFTVYLTSSGFGDAASTQSALGIGMTLAGLAIALLAPITGQRADRAGRATLWLGVNTAIVVVLSALMFTVRPDPSFLWWGIGLLAAGNIFFEFATVNYNGMLHRVSTPATIGRISGIGWGAGYIGGIVLLLILFVGFIQPEVGWFGVTHDDGLNVRVAVLLSAIWFAIFAIPVLFAVRDERRGRENRADRLGLVGSYKALWRTVTGLAREHPHMLFFLIASAVFRDGLAGVFTFGGVIAQGTFGFAPGEVIMFGIAANVVAGLATIAFGVLDDRLGPKRLIIFSLAAMVAAGLGIFFLHDRGAGMFWVLGLILCIFVGPAQSASRSLLARLIPEGREGEIFGLYATTGRAVSFLAPLLFSASIALGTAVEGSGAQHWGILGIVLVLALGLLLLLPVRPPAARQPE</sequence>
<organism evidence="21 22">
    <name type="scientific">Mobilicoccus caccae</name>
    <dbReference type="NCBI Taxonomy" id="1859295"/>
    <lineage>
        <taxon>Bacteria</taxon>
        <taxon>Bacillati</taxon>
        <taxon>Actinomycetota</taxon>
        <taxon>Actinomycetes</taxon>
        <taxon>Micrococcales</taxon>
        <taxon>Dermatophilaceae</taxon>
        <taxon>Mobilicoccus</taxon>
    </lineage>
</organism>
<feature type="transmembrane region" description="Helical" evidence="19">
    <location>
        <begin position="748"/>
        <end position="767"/>
    </location>
</feature>
<feature type="domain" description="Major facilitator superfamily (MFS) profile" evidence="20">
    <location>
        <begin position="943"/>
        <end position="1134"/>
    </location>
</feature>
<dbReference type="EMBL" id="BSUO01000001">
    <property type="protein sequence ID" value="GMA39085.1"/>
    <property type="molecule type" value="Genomic_DNA"/>
</dbReference>
<evidence type="ECO:0000256" key="17">
    <source>
        <dbReference type="ARBA" id="ARBA00031533"/>
    </source>
</evidence>
<evidence type="ECO:0000256" key="7">
    <source>
        <dbReference type="ARBA" id="ARBA00022438"/>
    </source>
</evidence>
<feature type="transmembrane region" description="Helical" evidence="19">
    <location>
        <begin position="846"/>
        <end position="867"/>
    </location>
</feature>
<evidence type="ECO:0000259" key="20">
    <source>
        <dbReference type="PROSITE" id="PS50850"/>
    </source>
</evidence>
<dbReference type="InterPro" id="IPR050344">
    <property type="entry name" value="Peptidase_M1_aminopeptidases"/>
</dbReference>
<dbReference type="PROSITE" id="PS50850">
    <property type="entry name" value="MFS"/>
    <property type="match status" value="1"/>
</dbReference>
<dbReference type="PANTHER" id="PTHR11533:SF174">
    <property type="entry name" value="PUROMYCIN-SENSITIVE AMINOPEPTIDASE-RELATED"/>
    <property type="match status" value="1"/>
</dbReference>
<comment type="subcellular location">
    <subcellularLocation>
        <location evidence="3">Cell membrane</location>
        <topology evidence="3">Multi-pass membrane protein</topology>
    </subcellularLocation>
</comment>
<evidence type="ECO:0000256" key="3">
    <source>
        <dbReference type="ARBA" id="ARBA00004651"/>
    </source>
</evidence>
<dbReference type="Gene3D" id="1.10.390.10">
    <property type="entry name" value="Neutral Protease Domain 2"/>
    <property type="match status" value="1"/>
</dbReference>
<comment type="catalytic activity">
    <reaction evidence="1">
        <text>Release of an N-terminal amino acid, Xaa-|-Yaa- from a peptide, amide or arylamide. Xaa is preferably Ala, but may be most amino acids including Pro (slow action). When a terminal hydrophobic residue is followed by a prolyl residue, the two may be released as an intact Xaa-Pro dipeptide.</text>
        <dbReference type="EC" id="3.4.11.2"/>
    </reaction>
</comment>
<dbReference type="InterPro" id="IPR001930">
    <property type="entry name" value="Peptidase_M1"/>
</dbReference>
<dbReference type="InterPro" id="IPR014782">
    <property type="entry name" value="Peptidase_M1_dom"/>
</dbReference>
<evidence type="ECO:0000256" key="1">
    <source>
        <dbReference type="ARBA" id="ARBA00000098"/>
    </source>
</evidence>
<accession>A0ABQ6IMB7</accession>
<evidence type="ECO:0000313" key="22">
    <source>
        <dbReference type="Proteomes" id="UP001157126"/>
    </source>
</evidence>
<feature type="transmembrane region" description="Helical" evidence="19">
    <location>
        <begin position="1009"/>
        <end position="1027"/>
    </location>
</feature>
<keyword evidence="11" id="KW-0378">Hydrolase</keyword>
<dbReference type="PRINTS" id="PR00756">
    <property type="entry name" value="ALADIPTASE"/>
</dbReference>
<feature type="transmembrane region" description="Helical" evidence="19">
    <location>
        <begin position="1070"/>
        <end position="1094"/>
    </location>
</feature>
<evidence type="ECO:0000256" key="19">
    <source>
        <dbReference type="SAM" id="Phobius"/>
    </source>
</evidence>
<evidence type="ECO:0000256" key="15">
    <source>
        <dbReference type="ARBA" id="ARBA00023136"/>
    </source>
</evidence>
<evidence type="ECO:0000256" key="14">
    <source>
        <dbReference type="ARBA" id="ARBA00023049"/>
    </source>
</evidence>
<name>A0ABQ6IMB7_9MICO</name>
<evidence type="ECO:0000256" key="2">
    <source>
        <dbReference type="ARBA" id="ARBA00001947"/>
    </source>
</evidence>
<evidence type="ECO:0000256" key="16">
    <source>
        <dbReference type="ARBA" id="ARBA00029811"/>
    </source>
</evidence>
<feature type="transmembrane region" description="Helical" evidence="19">
    <location>
        <begin position="979"/>
        <end position="1000"/>
    </location>
</feature>
<keyword evidence="15 19" id="KW-0472">Membrane</keyword>
<evidence type="ECO:0000256" key="4">
    <source>
        <dbReference type="ARBA" id="ARBA00010136"/>
    </source>
</evidence>
<dbReference type="Gene3D" id="1.20.1250.20">
    <property type="entry name" value="MFS general substrate transporter like domains"/>
    <property type="match status" value="1"/>
</dbReference>
<keyword evidence="8" id="KW-0645">Protease</keyword>
<reference evidence="22" key="1">
    <citation type="journal article" date="2019" name="Int. J. Syst. Evol. Microbiol.">
        <title>The Global Catalogue of Microorganisms (GCM) 10K type strain sequencing project: providing services to taxonomists for standard genome sequencing and annotation.</title>
        <authorList>
            <consortium name="The Broad Institute Genomics Platform"/>
            <consortium name="The Broad Institute Genome Sequencing Center for Infectious Disease"/>
            <person name="Wu L."/>
            <person name="Ma J."/>
        </authorList>
    </citation>
    <scope>NUCLEOTIDE SEQUENCE [LARGE SCALE GENOMIC DNA]</scope>
    <source>
        <strain evidence="22">NBRC 113072</strain>
    </source>
</reference>
<keyword evidence="13 19" id="KW-1133">Transmembrane helix</keyword>
<proteinExistence type="inferred from homology"/>
<feature type="compositionally biased region" description="Polar residues" evidence="18">
    <location>
        <begin position="602"/>
        <end position="612"/>
    </location>
</feature>
<dbReference type="InterPro" id="IPR024571">
    <property type="entry name" value="ERAP1-like_C_dom"/>
</dbReference>
<dbReference type="InterPro" id="IPR027268">
    <property type="entry name" value="Peptidase_M4/M1_CTD_sf"/>
</dbReference>
<keyword evidence="14" id="KW-0482">Metalloprotease</keyword>
<dbReference type="PANTHER" id="PTHR11533">
    <property type="entry name" value="PROTEASE M1 ZINC METALLOPROTEASE"/>
    <property type="match status" value="1"/>
</dbReference>
<feature type="compositionally biased region" description="Low complexity" evidence="18">
    <location>
        <begin position="625"/>
        <end position="640"/>
    </location>
</feature>
<evidence type="ECO:0000256" key="18">
    <source>
        <dbReference type="SAM" id="MobiDB-lite"/>
    </source>
</evidence>
<keyword evidence="22" id="KW-1185">Reference proteome</keyword>
<comment type="cofactor">
    <cofactor evidence="2">
        <name>Zn(2+)</name>
        <dbReference type="ChEBI" id="CHEBI:29105"/>
    </cofactor>
</comment>
<dbReference type="Proteomes" id="UP001157126">
    <property type="component" value="Unassembled WGS sequence"/>
</dbReference>
<protein>
    <recommendedName>
        <fullName evidence="6">Aminopeptidase N</fullName>
        <ecNumber evidence="5">3.4.11.2</ecNumber>
    </recommendedName>
    <alternativeName>
        <fullName evidence="16">Alanine aminopeptidase</fullName>
    </alternativeName>
    <alternativeName>
        <fullName evidence="17">Lysyl aminopeptidase</fullName>
    </alternativeName>
</protein>
<dbReference type="InterPro" id="IPR024671">
    <property type="entry name" value="Atg22-like"/>
</dbReference>
<dbReference type="Pfam" id="PF11700">
    <property type="entry name" value="ATG22"/>
    <property type="match status" value="1"/>
</dbReference>
<evidence type="ECO:0000256" key="8">
    <source>
        <dbReference type="ARBA" id="ARBA00022670"/>
    </source>
</evidence>
<feature type="compositionally biased region" description="Polar residues" evidence="18">
    <location>
        <begin position="667"/>
        <end position="677"/>
    </location>
</feature>
<evidence type="ECO:0000256" key="6">
    <source>
        <dbReference type="ARBA" id="ARBA00015611"/>
    </source>
</evidence>
<dbReference type="InterPro" id="IPR020846">
    <property type="entry name" value="MFS_dom"/>
</dbReference>
<keyword evidence="12" id="KW-0862">Zinc</keyword>
<feature type="region of interest" description="Disordered" evidence="18">
    <location>
        <begin position="537"/>
        <end position="703"/>
    </location>
</feature>
<evidence type="ECO:0000256" key="11">
    <source>
        <dbReference type="ARBA" id="ARBA00022801"/>
    </source>
</evidence>
<dbReference type="InterPro" id="IPR036259">
    <property type="entry name" value="MFS_trans_sf"/>
</dbReference>
<dbReference type="Pfam" id="PF01433">
    <property type="entry name" value="Peptidase_M1"/>
    <property type="match status" value="1"/>
</dbReference>
<evidence type="ECO:0000256" key="10">
    <source>
        <dbReference type="ARBA" id="ARBA00022723"/>
    </source>
</evidence>
<dbReference type="Pfam" id="PF11838">
    <property type="entry name" value="ERAP1_C"/>
    <property type="match status" value="1"/>
</dbReference>